<feature type="non-terminal residue" evidence="3">
    <location>
        <position position="1"/>
    </location>
</feature>
<organism evidence="3 4">
    <name type="scientific">Trichoderma ghanense</name>
    <dbReference type="NCBI Taxonomy" id="65468"/>
    <lineage>
        <taxon>Eukaryota</taxon>
        <taxon>Fungi</taxon>
        <taxon>Dikarya</taxon>
        <taxon>Ascomycota</taxon>
        <taxon>Pezizomycotina</taxon>
        <taxon>Sordariomycetes</taxon>
        <taxon>Hypocreomycetidae</taxon>
        <taxon>Hypocreales</taxon>
        <taxon>Hypocreaceae</taxon>
        <taxon>Trichoderma</taxon>
    </lineage>
</organism>
<accession>A0ABY2H4R4</accession>
<dbReference type="EMBL" id="PPTA01000006">
    <property type="protein sequence ID" value="TFB02914.1"/>
    <property type="molecule type" value="Genomic_DNA"/>
</dbReference>
<sequence length="169" mass="18606">GYLGLCALSYLLFSSLFLRSSAKLLELLGGARAMATDSRKSNWSVNCSPPKAILKRFPVRSPNISSDNSQAHGPHRRENRGDGSQVKAGGTRSSRRSAVANAGTRMLYRQDKKCLRLQHDSSEEMLVFRWLYCPIAAAVCYGGRWLKVQVSRAGEGDVTQQLPASVDFN</sequence>
<comment type="caution">
    <text evidence="3">The sequence shown here is derived from an EMBL/GenBank/DDBJ whole genome shotgun (WGS) entry which is preliminary data.</text>
</comment>
<name>A0ABY2H4R4_9HYPO</name>
<evidence type="ECO:0000256" key="2">
    <source>
        <dbReference type="SAM" id="SignalP"/>
    </source>
</evidence>
<evidence type="ECO:0000313" key="4">
    <source>
        <dbReference type="Proteomes" id="UP001642720"/>
    </source>
</evidence>
<dbReference type="RefSeq" id="XP_073559115.1">
    <property type="nucleotide sequence ID" value="XM_073702562.1"/>
</dbReference>
<proteinExistence type="predicted"/>
<feature type="region of interest" description="Disordered" evidence="1">
    <location>
        <begin position="60"/>
        <end position="97"/>
    </location>
</feature>
<keyword evidence="2" id="KW-0732">Signal</keyword>
<protein>
    <submittedName>
        <fullName evidence="3">Uncharacterized protein</fullName>
    </submittedName>
</protein>
<dbReference type="GeneID" id="300577012"/>
<evidence type="ECO:0000256" key="1">
    <source>
        <dbReference type="SAM" id="MobiDB-lite"/>
    </source>
</evidence>
<dbReference type="Proteomes" id="UP001642720">
    <property type="component" value="Unassembled WGS sequence"/>
</dbReference>
<evidence type="ECO:0000313" key="3">
    <source>
        <dbReference type="EMBL" id="TFB02914.1"/>
    </source>
</evidence>
<feature type="chain" id="PRO_5045817377" evidence="2">
    <location>
        <begin position="23"/>
        <end position="169"/>
    </location>
</feature>
<feature type="compositionally biased region" description="Polar residues" evidence="1">
    <location>
        <begin position="62"/>
        <end position="71"/>
    </location>
</feature>
<keyword evidence="4" id="KW-1185">Reference proteome</keyword>
<feature type="signal peptide" evidence="2">
    <location>
        <begin position="1"/>
        <end position="22"/>
    </location>
</feature>
<reference evidence="3 4" key="1">
    <citation type="submission" date="2018-01" db="EMBL/GenBank/DDBJ databases">
        <title>Genome characterization of the sugarcane-associated fungus Trichoderma ghanense CCMA-1212 and their application in lignocelulose bioconversion.</title>
        <authorList>
            <person name="Steindorff A.S."/>
            <person name="Mendes T.D."/>
            <person name="Vilela E.S.D."/>
            <person name="Rodrigues D.S."/>
            <person name="Formighieri E.F."/>
            <person name="Melo I.S."/>
            <person name="Favaro L.C.L."/>
        </authorList>
    </citation>
    <scope>NUCLEOTIDE SEQUENCE [LARGE SCALE GENOMIC DNA]</scope>
    <source>
        <strain evidence="3 4">CCMA-1212</strain>
    </source>
</reference>
<gene>
    <name evidence="3" type="ORF">CCMA1212_005296</name>
</gene>